<gene>
    <name evidence="4" type="ORF">CHLNCDRAFT_134288</name>
</gene>
<evidence type="ECO:0000313" key="4">
    <source>
        <dbReference type="EMBL" id="EFN55167.1"/>
    </source>
</evidence>
<sequence>MSAAARCRRLMAPAQLAIGRCRWSSGAAAAELPSLKAALRAVYRQVHPDLFHDHQAAKEANTKSFKMLHEYLDAARTGSKVPLPYRFHFYVRGSTGAAAAAAGQYQLAAPAAAVAAEAAAPGTAPGSAPAGLREVVLTLPPPTRGAPGEAMSGSTRKAFGSLLAALGLPSRFGGAGGEEEDAGREHSRFVSLRDFLPRAVEAVHQNAAAQSSAQHQLAALRTALRLGRGVTAGFGGPAASAGVLAQLPLLQRLVGALDSLPPSLDLSGLRLMVGQASGVDALGTVWLAAGDSQAAWARHLGGVDAGHCRRRQQLLAQVKAQEAAVAAALGLAMVYPQLAEARLAPEYRHALERLAAAAAARGPAGGGRFRELPLMLAPHAVSAAGEGGAAAAGSSSGGGSSGGGQAASGGGGGELGGCAADGAAGLLVAPLGVTGDQLYSAVQQLGGQVLSAAAAARRRQQELEALRKQVERKVMLRWGRLLRDPAVADSRYRSCMDRMLAHAQKLSGLLHGQAVRVADINALSPDKSVIDIAWDWRM</sequence>
<dbReference type="PANTHER" id="PTHR31596:SF1">
    <property type="entry name" value="T-CELL ACTIVATION INHIBITOR, MITOCHONDRIAL"/>
    <property type="match status" value="1"/>
</dbReference>
<dbReference type="EMBL" id="GL433845">
    <property type="protein sequence ID" value="EFN55167.1"/>
    <property type="molecule type" value="Genomic_DNA"/>
</dbReference>
<dbReference type="OMA" id="IEMIFTH"/>
<dbReference type="RefSeq" id="XP_005847269.1">
    <property type="nucleotide sequence ID" value="XM_005847207.1"/>
</dbReference>
<feature type="region of interest" description="Disordered" evidence="1">
    <location>
        <begin position="387"/>
        <end position="411"/>
    </location>
</feature>
<evidence type="ECO:0000259" key="2">
    <source>
        <dbReference type="Pfam" id="PF14687"/>
    </source>
</evidence>
<dbReference type="KEGG" id="cvr:CHLNCDRAFT_134288"/>
<dbReference type="OrthoDB" id="1888383at2759"/>
<accession>E1ZFP5</accession>
<dbReference type="PANTHER" id="PTHR31596">
    <property type="entry name" value="T-CELL ACTIVATION INHIBITOR, MITOCHONDRIAL"/>
    <property type="match status" value="1"/>
</dbReference>
<evidence type="ECO:0008006" key="6">
    <source>
        <dbReference type="Google" id="ProtNLM"/>
    </source>
</evidence>
<evidence type="ECO:0000259" key="3">
    <source>
        <dbReference type="Pfam" id="PF14688"/>
    </source>
</evidence>
<dbReference type="STRING" id="554065.E1ZFP5"/>
<organism evidence="5">
    <name type="scientific">Chlorella variabilis</name>
    <name type="common">Green alga</name>
    <dbReference type="NCBI Taxonomy" id="554065"/>
    <lineage>
        <taxon>Eukaryota</taxon>
        <taxon>Viridiplantae</taxon>
        <taxon>Chlorophyta</taxon>
        <taxon>core chlorophytes</taxon>
        <taxon>Trebouxiophyceae</taxon>
        <taxon>Chlorellales</taxon>
        <taxon>Chlorellaceae</taxon>
        <taxon>Chlorella clade</taxon>
        <taxon>Chlorella</taxon>
    </lineage>
</organism>
<dbReference type="InterPro" id="IPR027989">
    <property type="entry name" value="DUF4461"/>
</dbReference>
<dbReference type="AlphaFoldDB" id="E1ZFP5"/>
<dbReference type="GeneID" id="17354583"/>
<dbReference type="GO" id="GO:0005739">
    <property type="term" value="C:mitochondrion"/>
    <property type="evidence" value="ECO:0007669"/>
    <property type="project" value="TreeGrafter"/>
</dbReference>
<dbReference type="InterPro" id="IPR028031">
    <property type="entry name" value="DUF4460"/>
</dbReference>
<evidence type="ECO:0000256" key="1">
    <source>
        <dbReference type="SAM" id="MobiDB-lite"/>
    </source>
</evidence>
<evidence type="ECO:0000313" key="5">
    <source>
        <dbReference type="Proteomes" id="UP000008141"/>
    </source>
</evidence>
<name>E1ZFP5_CHLVA</name>
<dbReference type="Pfam" id="PF14688">
    <property type="entry name" value="DUF4461"/>
    <property type="match status" value="2"/>
</dbReference>
<feature type="domain" description="DUF4460" evidence="2">
    <location>
        <begin position="31"/>
        <end position="105"/>
    </location>
</feature>
<dbReference type="InterPro" id="IPR027986">
    <property type="entry name" value="TCAIM"/>
</dbReference>
<keyword evidence="5" id="KW-1185">Reference proteome</keyword>
<dbReference type="Pfam" id="PF14687">
    <property type="entry name" value="DUF4460"/>
    <property type="match status" value="1"/>
</dbReference>
<feature type="domain" description="DUF4461" evidence="3">
    <location>
        <begin position="191"/>
        <end position="373"/>
    </location>
</feature>
<dbReference type="InParanoid" id="E1ZFP5"/>
<dbReference type="Proteomes" id="UP000008141">
    <property type="component" value="Unassembled WGS sequence"/>
</dbReference>
<reference evidence="4 5" key="1">
    <citation type="journal article" date="2010" name="Plant Cell">
        <title>The Chlorella variabilis NC64A genome reveals adaptation to photosymbiosis, coevolution with viruses, and cryptic sex.</title>
        <authorList>
            <person name="Blanc G."/>
            <person name="Duncan G."/>
            <person name="Agarkova I."/>
            <person name="Borodovsky M."/>
            <person name="Gurnon J."/>
            <person name="Kuo A."/>
            <person name="Lindquist E."/>
            <person name="Lucas S."/>
            <person name="Pangilinan J."/>
            <person name="Polle J."/>
            <person name="Salamov A."/>
            <person name="Terry A."/>
            <person name="Yamada T."/>
            <person name="Dunigan D.D."/>
            <person name="Grigoriev I.V."/>
            <person name="Claverie J.M."/>
            <person name="Van Etten J.L."/>
        </authorList>
    </citation>
    <scope>NUCLEOTIDE SEQUENCE [LARGE SCALE GENOMIC DNA]</scope>
    <source>
        <strain evidence="4 5">NC64A</strain>
    </source>
</reference>
<feature type="domain" description="DUF4461" evidence="3">
    <location>
        <begin position="424"/>
        <end position="536"/>
    </location>
</feature>
<protein>
    <recommendedName>
        <fullName evidence="6">DUF4460 domain-containing protein</fullName>
    </recommendedName>
</protein>
<dbReference type="eggNOG" id="ENOG502S2UG">
    <property type="taxonomic scope" value="Eukaryota"/>
</dbReference>
<proteinExistence type="predicted"/>